<dbReference type="EMBL" id="KJ806273">
    <property type="protein sequence ID" value="AIK29192.1"/>
    <property type="molecule type" value="Genomic_DNA"/>
</dbReference>
<dbReference type="AlphaFoldDB" id="A0A076VFQ1"/>
<evidence type="ECO:0000313" key="2">
    <source>
        <dbReference type="EMBL" id="AIK29192.1"/>
    </source>
</evidence>
<keyword evidence="2" id="KW-0378">Hydrolase</keyword>
<gene>
    <name evidence="2" type="primary">cox1</name>
    <name evidence="2" type="ORF">EP50_g03</name>
</gene>
<keyword evidence="2" id="KW-0496">Mitochondrion</keyword>
<dbReference type="GO" id="GO:0005739">
    <property type="term" value="C:mitochondrion"/>
    <property type="evidence" value="ECO:0007669"/>
    <property type="project" value="UniProtKB-ARBA"/>
</dbReference>
<name>A0A076VFQ1_PSESB</name>
<dbReference type="Gene3D" id="3.10.28.10">
    <property type="entry name" value="Homing endonucleases"/>
    <property type="match status" value="2"/>
</dbReference>
<protein>
    <submittedName>
        <fullName evidence="2">Hypothetical LAGLIDADG homing endonuclease</fullName>
    </submittedName>
</protein>
<keyword evidence="2" id="KW-0255">Endonuclease</keyword>
<dbReference type="InterPro" id="IPR051289">
    <property type="entry name" value="LAGLIDADG_Endonuclease"/>
</dbReference>
<dbReference type="PANTHER" id="PTHR36181:SF3">
    <property type="entry name" value="INTRON-ENCODED DNA ENDONUCLEASE AI5 BETA"/>
    <property type="match status" value="1"/>
</dbReference>
<dbReference type="Pfam" id="PF00961">
    <property type="entry name" value="LAGLIDADG_1"/>
    <property type="match status" value="2"/>
</dbReference>
<keyword evidence="2" id="KW-0540">Nuclease</keyword>
<feature type="domain" description="Homing endonuclease LAGLIDADG" evidence="1">
    <location>
        <begin position="45"/>
        <end position="111"/>
    </location>
</feature>
<organism evidence="2">
    <name type="scientific">Pseudomuriella schumacherensis</name>
    <name type="common">Green alga</name>
    <dbReference type="NCBI Taxonomy" id="889459"/>
    <lineage>
        <taxon>Eukaryota</taxon>
        <taxon>Viridiplantae</taxon>
        <taxon>Chlorophyta</taxon>
        <taxon>core chlorophytes</taxon>
        <taxon>Chlorophyceae</taxon>
        <taxon>CS clade</taxon>
        <taxon>Sphaeropleales</taxon>
        <taxon>Pseudomuriellaceae</taxon>
        <taxon>Pseudomuriella</taxon>
    </lineage>
</organism>
<sequence>MNSKHVISKDFLEWFVGFVEGDQTPRSLLHSHVNTLPGKKGPCGNLQLVVVQKEGRILQHIRHSLNMGTVRLTREGYWRYVVSKRTHIEALITMLNGKLVLEKRHTQFAIWVRDYNELTQSSIAVLPRSPLCLTNAWLSGFIDAEGCFNISLVKSPRYQTGVRVRLRFLLDQKDSLDTLTCLTLLWKGGFVGYRAKSESHCFVLDAFVHLNCVVSYLKRYKLLTEKRIVYHRWKKVLLMVQEKKHLTLDGLELIRKLKALNRRKEKDQTTCGLTMCHFLEDTNSHKGRVSRTKTATSVR</sequence>
<dbReference type="GeneID" id="20160350"/>
<dbReference type="PANTHER" id="PTHR36181">
    <property type="entry name" value="INTRON-ENCODED ENDONUCLEASE AI3-RELATED"/>
    <property type="match status" value="1"/>
</dbReference>
<dbReference type="InterPro" id="IPR027434">
    <property type="entry name" value="Homing_endonucl"/>
</dbReference>
<reference evidence="2" key="1">
    <citation type="journal article" date="2014" name="Genome Biol. Evol.">
        <title>Gene arrangement convergence, diverse intron content, and genetic code modifications in mitochondrial genomes of Sphaeropleales (Chlorophyta).</title>
        <authorList>
            <person name="Fucikova K."/>
            <person name="Lewis P.O."/>
            <person name="Gonzalez-Halphen D."/>
            <person name="Lewis L.A."/>
        </authorList>
    </citation>
    <scope>NUCLEOTIDE SEQUENCE</scope>
    <source>
        <strain evidence="2">SAG 2137</strain>
    </source>
</reference>
<dbReference type="GO" id="GO:0004519">
    <property type="term" value="F:endonuclease activity"/>
    <property type="evidence" value="ECO:0007669"/>
    <property type="project" value="UniProtKB-KW"/>
</dbReference>
<dbReference type="InterPro" id="IPR004860">
    <property type="entry name" value="LAGLIDADG_dom"/>
</dbReference>
<evidence type="ECO:0000259" key="1">
    <source>
        <dbReference type="Pfam" id="PF00961"/>
    </source>
</evidence>
<dbReference type="RefSeq" id="YP_009054704.1">
    <property type="nucleotide sequence ID" value="NC_024763.1"/>
</dbReference>
<accession>A0A076VFQ1</accession>
<proteinExistence type="predicted"/>
<feature type="domain" description="Homing endonuclease LAGLIDADG" evidence="1">
    <location>
        <begin position="138"/>
        <end position="236"/>
    </location>
</feature>
<dbReference type="SUPFAM" id="SSF55608">
    <property type="entry name" value="Homing endonucleases"/>
    <property type="match status" value="2"/>
</dbReference>
<geneLocation type="mitochondrion" evidence="2"/>